<dbReference type="HOGENOM" id="CLU_3358248_0_0_9"/>
<accession>E6UK64</accession>
<evidence type="ECO:0000313" key="1">
    <source>
        <dbReference type="EMBL" id="ADU24060.1"/>
    </source>
</evidence>
<proteinExistence type="predicted"/>
<reference evidence="2" key="1">
    <citation type="journal article" date="2011" name="J. Bacteriol.">
        <title>Complete genome of the cellulolytic ruminal bacterium Ruminococcus albus 7.</title>
        <authorList>
            <person name="Suen G."/>
            <person name="Stevenson D.M."/>
            <person name="Bruce D.C."/>
            <person name="Chertkov O."/>
            <person name="Copeland A."/>
            <person name="Cheng J.F."/>
            <person name="Detter C."/>
            <person name="Detter J.C."/>
            <person name="Goodwin L.A."/>
            <person name="Han C.S."/>
            <person name="Hauser L.J."/>
            <person name="Ivanova N.N."/>
            <person name="Kyrpides N.C."/>
            <person name="Land M.L."/>
            <person name="Lapidus A."/>
            <person name="Lucas S."/>
            <person name="Ovchinnikova G."/>
            <person name="Pitluck S."/>
            <person name="Tapia R."/>
            <person name="Woyke T."/>
            <person name="Boyum J."/>
            <person name="Mead D."/>
            <person name="Weimer P.J."/>
        </authorList>
    </citation>
    <scope>NUCLEOTIDE SEQUENCE [LARGE SCALE GENOMIC DNA]</scope>
    <source>
        <strain evidence="2">ATCC 27210 / DSM 20455 / JCM 14654 / NCDO 2250 / 7</strain>
        <plasmid evidence="2">pRUMAL01</plasmid>
    </source>
</reference>
<geneLocation type="plasmid" evidence="1 2">
    <name>pRUMAL01</name>
</geneLocation>
<keyword evidence="1" id="KW-0614">Plasmid</keyword>
<organism evidence="1 2">
    <name type="scientific">Ruminococcus albus (strain ATCC 27210 / DSM 20455 / JCM 14654 / NCDO 2250 / 7)</name>
    <dbReference type="NCBI Taxonomy" id="697329"/>
    <lineage>
        <taxon>Bacteria</taxon>
        <taxon>Bacillati</taxon>
        <taxon>Bacillota</taxon>
        <taxon>Clostridia</taxon>
        <taxon>Eubacteriales</taxon>
        <taxon>Oscillospiraceae</taxon>
        <taxon>Ruminococcus</taxon>
    </lineage>
</organism>
<sequence length="36" mass="4417">MGRIREIKKQVRHKEWAAMVQECQTSGRNVEEWCLW</sequence>
<protein>
    <submittedName>
        <fullName evidence="1">Uncharacterized protein</fullName>
    </submittedName>
</protein>
<dbReference type="AlphaFoldDB" id="E6UK64"/>
<dbReference type="EMBL" id="CP002404">
    <property type="protein sequence ID" value="ADU24060.1"/>
    <property type="molecule type" value="Genomic_DNA"/>
</dbReference>
<name>E6UK64_RUMA7</name>
<dbReference type="KEGG" id="ral:Rumal_3620"/>
<gene>
    <name evidence="1" type="ordered locus">Rumal_3620</name>
</gene>
<evidence type="ECO:0000313" key="2">
    <source>
        <dbReference type="Proteomes" id="UP000006919"/>
    </source>
</evidence>
<dbReference type="Proteomes" id="UP000006919">
    <property type="component" value="Plasmid pRUMAL01"/>
</dbReference>